<reference evidence="1" key="2">
    <citation type="submission" date="2023-05" db="EMBL/GenBank/DDBJ databases">
        <authorList>
            <person name="Schelkunov M.I."/>
        </authorList>
    </citation>
    <scope>NUCLEOTIDE SEQUENCE</scope>
    <source>
        <strain evidence="1">Hsosn_3</strain>
        <tissue evidence="1">Leaf</tissue>
    </source>
</reference>
<proteinExistence type="predicted"/>
<dbReference type="AlphaFoldDB" id="A0AAD8HNT9"/>
<evidence type="ECO:0000313" key="1">
    <source>
        <dbReference type="EMBL" id="KAK1370091.1"/>
    </source>
</evidence>
<gene>
    <name evidence="1" type="ORF">POM88_036183</name>
</gene>
<reference evidence="1" key="1">
    <citation type="submission" date="2023-02" db="EMBL/GenBank/DDBJ databases">
        <title>Genome of toxic invasive species Heracleum sosnowskyi carries increased number of genes despite the absence of recent whole-genome duplications.</title>
        <authorList>
            <person name="Schelkunov M."/>
            <person name="Shtratnikova V."/>
            <person name="Makarenko M."/>
            <person name="Klepikova A."/>
            <person name="Omelchenko D."/>
            <person name="Novikova G."/>
            <person name="Obukhova E."/>
            <person name="Bogdanov V."/>
            <person name="Penin A."/>
            <person name="Logacheva M."/>
        </authorList>
    </citation>
    <scope>NUCLEOTIDE SEQUENCE</scope>
    <source>
        <strain evidence="1">Hsosn_3</strain>
        <tissue evidence="1">Leaf</tissue>
    </source>
</reference>
<protein>
    <submittedName>
        <fullName evidence="1">Uncharacterized protein</fullName>
    </submittedName>
</protein>
<organism evidence="1 2">
    <name type="scientific">Heracleum sosnowskyi</name>
    <dbReference type="NCBI Taxonomy" id="360622"/>
    <lineage>
        <taxon>Eukaryota</taxon>
        <taxon>Viridiplantae</taxon>
        <taxon>Streptophyta</taxon>
        <taxon>Embryophyta</taxon>
        <taxon>Tracheophyta</taxon>
        <taxon>Spermatophyta</taxon>
        <taxon>Magnoliopsida</taxon>
        <taxon>eudicotyledons</taxon>
        <taxon>Gunneridae</taxon>
        <taxon>Pentapetalae</taxon>
        <taxon>asterids</taxon>
        <taxon>campanulids</taxon>
        <taxon>Apiales</taxon>
        <taxon>Apiaceae</taxon>
        <taxon>Apioideae</taxon>
        <taxon>apioid superclade</taxon>
        <taxon>Tordylieae</taxon>
        <taxon>Tordyliinae</taxon>
        <taxon>Heracleum</taxon>
    </lineage>
</organism>
<name>A0AAD8HNT9_9APIA</name>
<accession>A0AAD8HNT9</accession>
<comment type="caution">
    <text evidence="1">The sequence shown here is derived from an EMBL/GenBank/DDBJ whole genome shotgun (WGS) entry which is preliminary data.</text>
</comment>
<sequence>MAMLTPHEMYCLRPIQQSSRSTQTEVYLISKCIRYVGSKPQYFLTRNNCLKLEIKSYSPINIVPSRVLEAATNNGCRDSQRLRISPMVDAAVKINRRSNLIGVVIEAIIPKYPDIVQYRTRLLIGTCETTKQ</sequence>
<evidence type="ECO:0000313" key="2">
    <source>
        <dbReference type="Proteomes" id="UP001237642"/>
    </source>
</evidence>
<dbReference type="Proteomes" id="UP001237642">
    <property type="component" value="Unassembled WGS sequence"/>
</dbReference>
<dbReference type="EMBL" id="JAUIZM010000008">
    <property type="protein sequence ID" value="KAK1370091.1"/>
    <property type="molecule type" value="Genomic_DNA"/>
</dbReference>
<keyword evidence="2" id="KW-1185">Reference proteome</keyword>